<dbReference type="AlphaFoldDB" id="A0A418KQ59"/>
<dbReference type="Gene3D" id="3.40.50.1000">
    <property type="entry name" value="HAD superfamily/HAD-like"/>
    <property type="match status" value="1"/>
</dbReference>
<evidence type="ECO:0000313" key="5">
    <source>
        <dbReference type="Proteomes" id="UP000284057"/>
    </source>
</evidence>
<dbReference type="InterPro" id="IPR003337">
    <property type="entry name" value="Trehalose_PPase"/>
</dbReference>
<dbReference type="Pfam" id="PF02358">
    <property type="entry name" value="Trehalose_PPase"/>
    <property type="match status" value="1"/>
</dbReference>
<keyword evidence="3" id="KW-0460">Magnesium</keyword>
<dbReference type="EMBL" id="QUAL01000138">
    <property type="protein sequence ID" value="RIQ22278.1"/>
    <property type="molecule type" value="Genomic_DNA"/>
</dbReference>
<keyword evidence="1 3" id="KW-0378">Hydrolase</keyword>
<gene>
    <name evidence="4" type="primary">otsB</name>
    <name evidence="4" type="ORF">DY240_14030</name>
</gene>
<dbReference type="GO" id="GO:0005992">
    <property type="term" value="P:trehalose biosynthetic process"/>
    <property type="evidence" value="ECO:0007669"/>
    <property type="project" value="UniProtKB-UniPathway"/>
</dbReference>
<dbReference type="GO" id="GO:0004805">
    <property type="term" value="F:trehalose-phosphatase activity"/>
    <property type="evidence" value="ECO:0007669"/>
    <property type="project" value="UniProtKB-EC"/>
</dbReference>
<evidence type="ECO:0000256" key="1">
    <source>
        <dbReference type="ARBA" id="ARBA00022801"/>
    </source>
</evidence>
<accession>A0A418KQ59</accession>
<dbReference type="Gene3D" id="3.30.70.1020">
    <property type="entry name" value="Trehalose-6-phosphate phosphatase related protein, domain 2"/>
    <property type="match status" value="1"/>
</dbReference>
<keyword evidence="5" id="KW-1185">Reference proteome</keyword>
<evidence type="ECO:0000256" key="2">
    <source>
        <dbReference type="ARBA" id="ARBA00024179"/>
    </source>
</evidence>
<protein>
    <recommendedName>
        <fullName evidence="3">Trehalose 6-phosphate phosphatase</fullName>
        <ecNumber evidence="3">3.1.3.12</ecNumber>
    </recommendedName>
</protein>
<dbReference type="RefSeq" id="WP_119660489.1">
    <property type="nucleotide sequence ID" value="NZ_QUAL01000138.1"/>
</dbReference>
<proteinExistence type="inferred from homology"/>
<name>A0A418KQ59_9ACTN</name>
<comment type="pathway">
    <text evidence="3">Glycan biosynthesis; trehalose biosynthesis.</text>
</comment>
<dbReference type="EC" id="3.1.3.12" evidence="3"/>
<reference evidence="4 5" key="1">
    <citation type="submission" date="2018-09" db="EMBL/GenBank/DDBJ databases">
        <title>Isolation, diversity and antifungal activity of actinobacteria from wheat.</title>
        <authorList>
            <person name="Han C."/>
        </authorList>
    </citation>
    <scope>NUCLEOTIDE SEQUENCE [LARGE SCALE GENOMIC DNA]</scope>
    <source>
        <strain evidence="4 5">NEAU-YY265</strain>
    </source>
</reference>
<comment type="function">
    <text evidence="2 3">Removes the phosphate from trehalose 6-phosphate to produce free trehalose.</text>
</comment>
<dbReference type="InterPro" id="IPR023214">
    <property type="entry name" value="HAD_sf"/>
</dbReference>
<keyword evidence="3" id="KW-0479">Metal-binding</keyword>
<dbReference type="GO" id="GO:0046872">
    <property type="term" value="F:metal ion binding"/>
    <property type="evidence" value="ECO:0007669"/>
    <property type="project" value="UniProtKB-KW"/>
</dbReference>
<sequence>MTPELRRLSGLLDRTLVALDFDGVLSPIVPDPARAVALPGTAEVLTRVAARVARVAVVTGRPAADAVGLGSLQDVPGLVVLGHYGLQRWSAGTLSTPDSDDGVDLARRRVAELAADRPGVTVEDKQHSVALHTRSAPDPAAALDELRPHADAVASEAGLQVTPGRFVLELRPVGVDKGLAIRSLVEETGAAAVLYAGDDLGDLPAVAAVRELASSGEIGAGLVVCSDAEEASAELRAAADIVVPGPPGVQDLLRELAALDRA</sequence>
<organism evidence="4 5">
    <name type="scientific">Jiangella rhizosphaerae</name>
    <dbReference type="NCBI Taxonomy" id="2293569"/>
    <lineage>
        <taxon>Bacteria</taxon>
        <taxon>Bacillati</taxon>
        <taxon>Actinomycetota</taxon>
        <taxon>Actinomycetes</taxon>
        <taxon>Jiangellales</taxon>
        <taxon>Jiangellaceae</taxon>
        <taxon>Jiangella</taxon>
    </lineage>
</organism>
<dbReference type="Proteomes" id="UP000284057">
    <property type="component" value="Unassembled WGS sequence"/>
</dbReference>
<comment type="cofactor">
    <cofactor evidence="3">
        <name>Mg(2+)</name>
        <dbReference type="ChEBI" id="CHEBI:18420"/>
    </cofactor>
</comment>
<comment type="similarity">
    <text evidence="3">Belongs to the trehalose phosphatase family.</text>
</comment>
<comment type="catalytic activity">
    <reaction evidence="3">
        <text>alpha,alpha-trehalose 6-phosphate + H2O = alpha,alpha-trehalose + phosphate</text>
        <dbReference type="Rhea" id="RHEA:23420"/>
        <dbReference type="ChEBI" id="CHEBI:15377"/>
        <dbReference type="ChEBI" id="CHEBI:16551"/>
        <dbReference type="ChEBI" id="CHEBI:43474"/>
        <dbReference type="ChEBI" id="CHEBI:58429"/>
        <dbReference type="EC" id="3.1.3.12"/>
    </reaction>
</comment>
<evidence type="ECO:0000256" key="3">
    <source>
        <dbReference type="RuleBase" id="RU361117"/>
    </source>
</evidence>
<dbReference type="InterPro" id="IPR044651">
    <property type="entry name" value="OTSB-like"/>
</dbReference>
<dbReference type="UniPathway" id="UPA00299"/>
<dbReference type="SUPFAM" id="SSF56784">
    <property type="entry name" value="HAD-like"/>
    <property type="match status" value="1"/>
</dbReference>
<dbReference type="InterPro" id="IPR036412">
    <property type="entry name" value="HAD-like_sf"/>
</dbReference>
<dbReference type="OrthoDB" id="9816160at2"/>
<dbReference type="PANTHER" id="PTHR43768">
    <property type="entry name" value="TREHALOSE 6-PHOSPHATE PHOSPHATASE"/>
    <property type="match status" value="1"/>
</dbReference>
<comment type="caution">
    <text evidence="4">The sequence shown here is derived from an EMBL/GenBank/DDBJ whole genome shotgun (WGS) entry which is preliminary data.</text>
</comment>
<dbReference type="NCBIfam" id="TIGR00685">
    <property type="entry name" value="T6PP"/>
    <property type="match status" value="1"/>
</dbReference>
<evidence type="ECO:0000313" key="4">
    <source>
        <dbReference type="EMBL" id="RIQ22278.1"/>
    </source>
</evidence>
<dbReference type="PANTHER" id="PTHR43768:SF3">
    <property type="entry name" value="TREHALOSE 6-PHOSPHATE PHOSPHATASE"/>
    <property type="match status" value="1"/>
</dbReference>